<name>A0ABV2TBG7_9BACT</name>
<dbReference type="EMBL" id="JBEXAC010000002">
    <property type="protein sequence ID" value="MET7000374.1"/>
    <property type="molecule type" value="Genomic_DNA"/>
</dbReference>
<evidence type="ECO:0000259" key="2">
    <source>
        <dbReference type="Pfam" id="PF04773"/>
    </source>
</evidence>
<evidence type="ECO:0000313" key="5">
    <source>
        <dbReference type="Proteomes" id="UP001549749"/>
    </source>
</evidence>
<dbReference type="RefSeq" id="WP_354662934.1">
    <property type="nucleotide sequence ID" value="NZ_JBEXAC010000002.1"/>
</dbReference>
<evidence type="ECO:0000313" key="4">
    <source>
        <dbReference type="EMBL" id="MET7000374.1"/>
    </source>
</evidence>
<dbReference type="Gene3D" id="3.55.50.30">
    <property type="match status" value="1"/>
</dbReference>
<dbReference type="Gene3D" id="2.60.120.1440">
    <property type="match status" value="1"/>
</dbReference>
<protein>
    <submittedName>
        <fullName evidence="4">FecR domain-containing protein</fullName>
    </submittedName>
</protein>
<accession>A0ABV2TBG7</accession>
<dbReference type="InterPro" id="IPR006860">
    <property type="entry name" value="FecR"/>
</dbReference>
<evidence type="ECO:0000259" key="3">
    <source>
        <dbReference type="Pfam" id="PF16344"/>
    </source>
</evidence>
<dbReference type="InterPro" id="IPR012373">
    <property type="entry name" value="Ferrdict_sens_TM"/>
</dbReference>
<feature type="domain" description="FecR protein" evidence="2">
    <location>
        <begin position="185"/>
        <end position="280"/>
    </location>
</feature>
<sequence length="398" mass="43802">MATDQEQIQYLWQQVFSGQATEAERHALNQLLADDRYKDDIERLMQATYEGMEVTSSFFSMSQKEAMLLEITKNRTTTLSRQVHPLRRWGWVAAAAVLAGLVITGIRYFIQPEKQVIDMMVVTTGDVMPGSHKAVLTLADGSKITLDDAGNGELAKQPGATVMKPDSGSLVYKGGVADGRLVYNTLATPRGGQYRLVLPDGTVAWLNAASSITYPTAFNGRERSVETSGEVYFEVARNAQQPFLVKTGRQRIEVLGTHFNINAYHDEGAINTTLLEGAIKVTPAVTTGKAILPKPGQQTSYDLQTGHIQVKQVNTATAIAWKNGLFSFEKAGIQEVMRQLSRWYNVDVIYEGNIPSQTFSGDIYRNLGLSKALEMLGFVGFHFEMQNGPAGKSIIVKP</sequence>
<comment type="caution">
    <text evidence="4">The sequence shown here is derived from an EMBL/GenBank/DDBJ whole genome shotgun (WGS) entry which is preliminary data.</text>
</comment>
<reference evidence="4 5" key="1">
    <citation type="submission" date="2024-06" db="EMBL/GenBank/DDBJ databases">
        <title>Chitinophaga defluvii sp. nov., isolated from municipal sewage.</title>
        <authorList>
            <person name="Zhang L."/>
        </authorList>
    </citation>
    <scope>NUCLEOTIDE SEQUENCE [LARGE SCALE GENOMIC DNA]</scope>
    <source>
        <strain evidence="4 5">H8</strain>
    </source>
</reference>
<keyword evidence="1" id="KW-0812">Transmembrane</keyword>
<dbReference type="Pfam" id="PF04773">
    <property type="entry name" value="FecR"/>
    <property type="match status" value="1"/>
</dbReference>
<organism evidence="4 5">
    <name type="scientific">Chitinophaga defluvii</name>
    <dbReference type="NCBI Taxonomy" id="3163343"/>
    <lineage>
        <taxon>Bacteria</taxon>
        <taxon>Pseudomonadati</taxon>
        <taxon>Bacteroidota</taxon>
        <taxon>Chitinophagia</taxon>
        <taxon>Chitinophagales</taxon>
        <taxon>Chitinophagaceae</taxon>
        <taxon>Chitinophaga</taxon>
    </lineage>
</organism>
<keyword evidence="1" id="KW-0472">Membrane</keyword>
<evidence type="ECO:0000256" key="1">
    <source>
        <dbReference type="SAM" id="Phobius"/>
    </source>
</evidence>
<keyword evidence="5" id="KW-1185">Reference proteome</keyword>
<dbReference type="PANTHER" id="PTHR30273:SF2">
    <property type="entry name" value="PROTEIN FECR"/>
    <property type="match status" value="1"/>
</dbReference>
<dbReference type="Proteomes" id="UP001549749">
    <property type="component" value="Unassembled WGS sequence"/>
</dbReference>
<gene>
    <name evidence="4" type="ORF">ABR189_23485</name>
</gene>
<keyword evidence="1" id="KW-1133">Transmembrane helix</keyword>
<feature type="domain" description="Protein FecR C-terminal" evidence="3">
    <location>
        <begin position="326"/>
        <end position="387"/>
    </location>
</feature>
<proteinExistence type="predicted"/>
<feature type="transmembrane region" description="Helical" evidence="1">
    <location>
        <begin position="89"/>
        <end position="110"/>
    </location>
</feature>
<dbReference type="InterPro" id="IPR032508">
    <property type="entry name" value="FecR_C"/>
</dbReference>
<dbReference type="Pfam" id="PF16344">
    <property type="entry name" value="FecR_C"/>
    <property type="match status" value="1"/>
</dbReference>
<dbReference type="PANTHER" id="PTHR30273">
    <property type="entry name" value="PERIPLASMIC SIGNAL SENSOR AND SIGMA FACTOR ACTIVATOR FECR-RELATED"/>
    <property type="match status" value="1"/>
</dbReference>